<keyword evidence="3 4" id="KW-0904">Protein phosphatase</keyword>
<evidence type="ECO:0000256" key="3">
    <source>
        <dbReference type="ARBA" id="ARBA00022912"/>
    </source>
</evidence>
<feature type="compositionally biased region" description="Basic residues" evidence="5">
    <location>
        <begin position="130"/>
        <end position="148"/>
    </location>
</feature>
<dbReference type="SMART" id="SM00332">
    <property type="entry name" value="PP2Cc"/>
    <property type="match status" value="1"/>
</dbReference>
<dbReference type="AlphaFoldDB" id="A0A7S1VKQ1"/>
<feature type="compositionally biased region" description="Low complexity" evidence="5">
    <location>
        <begin position="221"/>
        <end position="230"/>
    </location>
</feature>
<dbReference type="PROSITE" id="PS01032">
    <property type="entry name" value="PPM_1"/>
    <property type="match status" value="1"/>
</dbReference>
<feature type="domain" description="PPM-type phosphatase" evidence="6">
    <location>
        <begin position="317"/>
        <end position="603"/>
    </location>
</feature>
<evidence type="ECO:0000259" key="6">
    <source>
        <dbReference type="PROSITE" id="PS51746"/>
    </source>
</evidence>
<feature type="compositionally biased region" description="Basic residues" evidence="5">
    <location>
        <begin position="60"/>
        <end position="78"/>
    </location>
</feature>
<protein>
    <recommendedName>
        <fullName evidence="6">PPM-type phosphatase domain-containing protein</fullName>
    </recommendedName>
</protein>
<dbReference type="EMBL" id="HBGL01011990">
    <property type="protein sequence ID" value="CAD9303269.1"/>
    <property type="molecule type" value="Transcribed_RNA"/>
</dbReference>
<feature type="compositionally biased region" description="Polar residues" evidence="5">
    <location>
        <begin position="28"/>
        <end position="42"/>
    </location>
</feature>
<feature type="region of interest" description="Disordered" evidence="5">
    <location>
        <begin position="188"/>
        <end position="237"/>
    </location>
</feature>
<dbReference type="InterPro" id="IPR001932">
    <property type="entry name" value="PPM-type_phosphatase-like_dom"/>
</dbReference>
<feature type="region of interest" description="Disordered" evidence="5">
    <location>
        <begin position="128"/>
        <end position="171"/>
    </location>
</feature>
<dbReference type="GO" id="GO:0004722">
    <property type="term" value="F:protein serine/threonine phosphatase activity"/>
    <property type="evidence" value="ECO:0007669"/>
    <property type="project" value="InterPro"/>
</dbReference>
<evidence type="ECO:0000256" key="4">
    <source>
        <dbReference type="RuleBase" id="RU003465"/>
    </source>
</evidence>
<dbReference type="InterPro" id="IPR015655">
    <property type="entry name" value="PP2C"/>
</dbReference>
<dbReference type="SUPFAM" id="SSF81606">
    <property type="entry name" value="PP2C-like"/>
    <property type="match status" value="1"/>
</dbReference>
<keyword evidence="1" id="KW-0479">Metal-binding</keyword>
<dbReference type="InterPro" id="IPR036457">
    <property type="entry name" value="PPM-type-like_dom_sf"/>
</dbReference>
<evidence type="ECO:0000313" key="7">
    <source>
        <dbReference type="EMBL" id="CAD9303269.1"/>
    </source>
</evidence>
<keyword evidence="2 4" id="KW-0378">Hydrolase</keyword>
<sequence length="618" mass="65909">MAEAPVSTTKKMRRRRLDQKIEEKRSLLNDSEMNSHGLTITDGTLVGTVGATRSVLPTNRRYRGKQRTRRRIPPRSRHATPSPPPPSTSLEQSSTNSTLIDSSLDLVTPLLGVPVEAGAGATDVVAATPKRGRRVRGGRKRITNRPKKNGATVALGEGTLTPQPSGDGTLNDESIIILDDEGGSSTRRFRSPLSWFGRRTPSGKSLELSDGGSDGDESGGRSRSGSRSGSQPPRPALFDIAGGTVNGKLCLPDPLSRSLIDALDDEARRASTNDPILPFGHDDSRCEVYAAAAGPNAMQGSREYHTDFSLVRSRRYNIGVAATTGRRFTSEDRLLVEGCFRTNATEDLIAVFDGHGGDQAADIACKFIPLALNRTLQTTDTIPEALVEVFAEAQEKIRTAVPSVQSGTTAVVAYFSGGECYLANAGDSRAVLISKPHPVAPKRNSTLASLAGRVRPPGASGSDVPTRRLPHALRMTTDHKPSEPRELARIEAAGGFVRQQYTVRGPISRVCGILAVARALGDIPLTPCVSAVPDITTFPTRHAQALVLACDGLFDVVTDAEVGAVVMRSLRAGETAGDAARTLRNLAFQRFSEDNISVIVVFFPAEAYSSGDEESSGK</sequence>
<feature type="region of interest" description="Disordered" evidence="5">
    <location>
        <begin position="1"/>
        <end position="97"/>
    </location>
</feature>
<dbReference type="CDD" id="cd00143">
    <property type="entry name" value="PP2Cc"/>
    <property type="match status" value="1"/>
</dbReference>
<proteinExistence type="inferred from homology"/>
<dbReference type="Pfam" id="PF00481">
    <property type="entry name" value="PP2C"/>
    <property type="match status" value="1"/>
</dbReference>
<feature type="compositionally biased region" description="Basic and acidic residues" evidence="5">
    <location>
        <begin position="18"/>
        <end position="27"/>
    </location>
</feature>
<comment type="similarity">
    <text evidence="4">Belongs to the PP2C family.</text>
</comment>
<gene>
    <name evidence="7" type="ORF">SSP0437_LOCUS9360</name>
</gene>
<reference evidence="7" key="1">
    <citation type="submission" date="2021-01" db="EMBL/GenBank/DDBJ databases">
        <authorList>
            <person name="Corre E."/>
            <person name="Pelletier E."/>
            <person name="Niang G."/>
            <person name="Scheremetjew M."/>
            <person name="Finn R."/>
            <person name="Kale V."/>
            <person name="Holt S."/>
            <person name="Cochrane G."/>
            <person name="Meng A."/>
            <person name="Brown T."/>
            <person name="Cohen L."/>
        </authorList>
    </citation>
    <scope>NUCLEOTIDE SEQUENCE</scope>
    <source>
        <strain evidence="7">ATCC 50979</strain>
    </source>
</reference>
<evidence type="ECO:0000256" key="1">
    <source>
        <dbReference type="ARBA" id="ARBA00022723"/>
    </source>
</evidence>
<feature type="compositionally biased region" description="Low complexity" evidence="5">
    <location>
        <begin position="202"/>
        <end position="211"/>
    </location>
</feature>
<evidence type="ECO:0000256" key="2">
    <source>
        <dbReference type="ARBA" id="ARBA00022801"/>
    </source>
</evidence>
<dbReference type="Gene3D" id="3.60.40.10">
    <property type="entry name" value="PPM-type phosphatase domain"/>
    <property type="match status" value="1"/>
</dbReference>
<name>A0A7S1VKQ1_9EUKA</name>
<evidence type="ECO:0000256" key="5">
    <source>
        <dbReference type="SAM" id="MobiDB-lite"/>
    </source>
</evidence>
<dbReference type="InterPro" id="IPR000222">
    <property type="entry name" value="PP2C_BS"/>
</dbReference>
<dbReference type="PROSITE" id="PS51746">
    <property type="entry name" value="PPM_2"/>
    <property type="match status" value="1"/>
</dbReference>
<feature type="compositionally biased region" description="Polar residues" evidence="5">
    <location>
        <begin position="160"/>
        <end position="171"/>
    </location>
</feature>
<dbReference type="GO" id="GO:0046872">
    <property type="term" value="F:metal ion binding"/>
    <property type="evidence" value="ECO:0007669"/>
    <property type="project" value="UniProtKB-KW"/>
</dbReference>
<organism evidence="7">
    <name type="scientific">Sexangularia sp. CB-2014</name>
    <dbReference type="NCBI Taxonomy" id="1486929"/>
    <lineage>
        <taxon>Eukaryota</taxon>
        <taxon>Amoebozoa</taxon>
        <taxon>Tubulinea</taxon>
        <taxon>Elardia</taxon>
        <taxon>Arcellinida</taxon>
        <taxon>Arcellinida incertae sedis</taxon>
        <taxon>Sexangularia</taxon>
    </lineage>
</organism>
<dbReference type="PANTHER" id="PTHR47992">
    <property type="entry name" value="PROTEIN PHOSPHATASE"/>
    <property type="match status" value="1"/>
</dbReference>
<accession>A0A7S1VKQ1</accession>